<organism evidence="1 2">
    <name type="scientific">Eumeta variegata</name>
    <name type="common">Bagworm moth</name>
    <name type="synonym">Eumeta japonica</name>
    <dbReference type="NCBI Taxonomy" id="151549"/>
    <lineage>
        <taxon>Eukaryota</taxon>
        <taxon>Metazoa</taxon>
        <taxon>Ecdysozoa</taxon>
        <taxon>Arthropoda</taxon>
        <taxon>Hexapoda</taxon>
        <taxon>Insecta</taxon>
        <taxon>Pterygota</taxon>
        <taxon>Neoptera</taxon>
        <taxon>Endopterygota</taxon>
        <taxon>Lepidoptera</taxon>
        <taxon>Glossata</taxon>
        <taxon>Ditrysia</taxon>
        <taxon>Tineoidea</taxon>
        <taxon>Psychidae</taxon>
        <taxon>Oiketicinae</taxon>
        <taxon>Eumeta</taxon>
    </lineage>
</organism>
<protein>
    <submittedName>
        <fullName evidence="1">Uncharacterized protein</fullName>
    </submittedName>
</protein>
<gene>
    <name evidence="1" type="ORF">EVAR_41199_1</name>
</gene>
<accession>A0A4C1WS27</accession>
<comment type="caution">
    <text evidence="1">The sequence shown here is derived from an EMBL/GenBank/DDBJ whole genome shotgun (WGS) entry which is preliminary data.</text>
</comment>
<keyword evidence="2" id="KW-1185">Reference proteome</keyword>
<name>A0A4C1WS27_EUMVA</name>
<dbReference type="AlphaFoldDB" id="A0A4C1WS27"/>
<sequence length="101" mass="11643">MPRLKNTNARSQTEQDSAYREIHFWAASARPWAAFGAPVIEFPRRRPRGPPTGSAVIGIPVLILDFIVETIELRNPVTEMFSRCDSVINSEYILRRLRRVY</sequence>
<evidence type="ECO:0000313" key="1">
    <source>
        <dbReference type="EMBL" id="GBP53362.1"/>
    </source>
</evidence>
<dbReference type="EMBL" id="BGZK01000622">
    <property type="protein sequence ID" value="GBP53362.1"/>
    <property type="molecule type" value="Genomic_DNA"/>
</dbReference>
<reference evidence="1 2" key="1">
    <citation type="journal article" date="2019" name="Commun. Biol.">
        <title>The bagworm genome reveals a unique fibroin gene that provides high tensile strength.</title>
        <authorList>
            <person name="Kono N."/>
            <person name="Nakamura H."/>
            <person name="Ohtoshi R."/>
            <person name="Tomita M."/>
            <person name="Numata K."/>
            <person name="Arakawa K."/>
        </authorList>
    </citation>
    <scope>NUCLEOTIDE SEQUENCE [LARGE SCALE GENOMIC DNA]</scope>
</reference>
<proteinExistence type="predicted"/>
<dbReference type="Proteomes" id="UP000299102">
    <property type="component" value="Unassembled WGS sequence"/>
</dbReference>
<evidence type="ECO:0000313" key="2">
    <source>
        <dbReference type="Proteomes" id="UP000299102"/>
    </source>
</evidence>